<dbReference type="PANTHER" id="PTHR42971">
    <property type="entry name" value="TRNA (CYTIDINE(34)-2'-O)-METHYLTRANSFERASE"/>
    <property type="match status" value="1"/>
</dbReference>
<dbReference type="GO" id="GO:0006995">
    <property type="term" value="P:cellular response to nitrogen starvation"/>
    <property type="evidence" value="ECO:0007669"/>
    <property type="project" value="EnsemblPlants"/>
</dbReference>
<keyword evidence="2" id="KW-0489">Methyltransferase</keyword>
<sequence>MAGVSFRVAARLAAPELRCSSSQGEQLVHRAHNCCHRPSTQKIFRPHHVVPAGGGSNKNPSSPYQYQQQSQCQSRPRSRWQAQQRTQLRSRSACAGDDASARRDEVQEPAPKSGCPSWTLNSPDVSSQAPDGQQRRPLNVVLVSPQIPGNAGSIARTCAAAAVGLHLVEPMAFKLDDAKLKRAGLDYWPYVVVKVHSSWDDFLDYFLGQQDPKRLIAFTKRGADTYTKTDYRPGDWLLFGAETTGLPEEAHRESSSGRYAGGCVRIPMSEEHVRSLNLAVSVGIGLYEAIRQLDTKSSSSALHSPSSPPPSSSSSSLSSLYLDASSSSYLDSSSSLASSS</sequence>
<dbReference type="InterPro" id="IPR029026">
    <property type="entry name" value="tRNA_m1G_MTases_N"/>
</dbReference>
<gene>
    <name evidence="8" type="ORF">CBR_g41537</name>
</gene>
<dbReference type="FunFam" id="3.40.1280.10:FF:000002">
    <property type="entry name" value="Peptidylprolyl isomerase"/>
    <property type="match status" value="1"/>
</dbReference>
<dbReference type="AlphaFoldDB" id="A0A388K2R3"/>
<dbReference type="GO" id="GO:0002130">
    <property type="term" value="P:wobble position ribose methylation"/>
    <property type="evidence" value="ECO:0007669"/>
    <property type="project" value="TreeGrafter"/>
</dbReference>
<keyword evidence="5" id="KW-0819">tRNA processing</keyword>
<dbReference type="InterPro" id="IPR029028">
    <property type="entry name" value="Alpha/beta_knot_MTases"/>
</dbReference>
<feature type="compositionally biased region" description="Polar residues" evidence="6">
    <location>
        <begin position="80"/>
        <end position="90"/>
    </location>
</feature>
<dbReference type="Proteomes" id="UP000265515">
    <property type="component" value="Unassembled WGS sequence"/>
</dbReference>
<dbReference type="GO" id="GO:0008173">
    <property type="term" value="F:RNA methyltransferase activity"/>
    <property type="evidence" value="ECO:0007669"/>
    <property type="project" value="InterPro"/>
</dbReference>
<feature type="compositionally biased region" description="Low complexity" evidence="6">
    <location>
        <begin position="60"/>
        <end position="75"/>
    </location>
</feature>
<keyword evidence="1" id="KW-0963">Cytoplasm</keyword>
<feature type="compositionally biased region" description="Polar residues" evidence="6">
    <location>
        <begin position="116"/>
        <end position="131"/>
    </location>
</feature>
<dbReference type="Pfam" id="PF00588">
    <property type="entry name" value="SpoU_methylase"/>
    <property type="match status" value="1"/>
</dbReference>
<evidence type="ECO:0000313" key="8">
    <source>
        <dbReference type="EMBL" id="GBG64336.1"/>
    </source>
</evidence>
<dbReference type="GO" id="GO:0042802">
    <property type="term" value="F:identical protein binding"/>
    <property type="evidence" value="ECO:0007669"/>
    <property type="project" value="UniProtKB-ARBA"/>
</dbReference>
<reference evidence="8 9" key="1">
    <citation type="journal article" date="2018" name="Cell">
        <title>The Chara Genome: Secondary Complexity and Implications for Plant Terrestrialization.</title>
        <authorList>
            <person name="Nishiyama T."/>
            <person name="Sakayama H."/>
            <person name="Vries J.D."/>
            <person name="Buschmann H."/>
            <person name="Saint-Marcoux D."/>
            <person name="Ullrich K.K."/>
            <person name="Haas F.B."/>
            <person name="Vanderstraeten L."/>
            <person name="Becker D."/>
            <person name="Lang D."/>
            <person name="Vosolsobe S."/>
            <person name="Rombauts S."/>
            <person name="Wilhelmsson P.K.I."/>
            <person name="Janitza P."/>
            <person name="Kern R."/>
            <person name="Heyl A."/>
            <person name="Rumpler F."/>
            <person name="Villalobos L.I.A.C."/>
            <person name="Clay J.M."/>
            <person name="Skokan R."/>
            <person name="Toyoda A."/>
            <person name="Suzuki Y."/>
            <person name="Kagoshima H."/>
            <person name="Schijlen E."/>
            <person name="Tajeshwar N."/>
            <person name="Catarino B."/>
            <person name="Hetherington A.J."/>
            <person name="Saltykova A."/>
            <person name="Bonnot C."/>
            <person name="Breuninger H."/>
            <person name="Symeonidi A."/>
            <person name="Radhakrishnan G.V."/>
            <person name="Van Nieuwerburgh F."/>
            <person name="Deforce D."/>
            <person name="Chang C."/>
            <person name="Karol K.G."/>
            <person name="Hedrich R."/>
            <person name="Ulvskov P."/>
            <person name="Glockner G."/>
            <person name="Delwiche C.F."/>
            <person name="Petrasek J."/>
            <person name="Van de Peer Y."/>
            <person name="Friml J."/>
            <person name="Beilby M."/>
            <person name="Dolan L."/>
            <person name="Kohara Y."/>
            <person name="Sugano S."/>
            <person name="Fujiyama A."/>
            <person name="Delaux P.-M."/>
            <person name="Quint M."/>
            <person name="TheiBen G."/>
            <person name="Hagemann M."/>
            <person name="Harholt J."/>
            <person name="Dunand C."/>
            <person name="Zachgo S."/>
            <person name="Langdale J."/>
            <person name="Maumus F."/>
            <person name="Straeten D.V.D."/>
            <person name="Gould S.B."/>
            <person name="Rensing S.A."/>
        </authorList>
    </citation>
    <scope>NUCLEOTIDE SEQUENCE [LARGE SCALE GENOMIC DNA]</scope>
    <source>
        <strain evidence="8 9">S276</strain>
    </source>
</reference>
<evidence type="ECO:0000256" key="1">
    <source>
        <dbReference type="ARBA" id="ARBA00022490"/>
    </source>
</evidence>
<dbReference type="Gene3D" id="3.40.1280.10">
    <property type="match status" value="1"/>
</dbReference>
<feature type="region of interest" description="Disordered" evidence="6">
    <location>
        <begin position="297"/>
        <end position="319"/>
    </location>
</feature>
<keyword evidence="4" id="KW-0949">S-adenosyl-L-methionine</keyword>
<dbReference type="CDD" id="cd18094">
    <property type="entry name" value="SpoU-like_TrmL"/>
    <property type="match status" value="1"/>
</dbReference>
<name>A0A388K2R3_CHABU</name>
<evidence type="ECO:0000256" key="6">
    <source>
        <dbReference type="SAM" id="MobiDB-lite"/>
    </source>
</evidence>
<evidence type="ECO:0000313" key="9">
    <source>
        <dbReference type="Proteomes" id="UP000265515"/>
    </source>
</evidence>
<proteinExistence type="inferred from homology"/>
<protein>
    <recommendedName>
        <fullName evidence="7">tRNA/rRNA methyltransferase SpoU type domain-containing protein</fullName>
    </recommendedName>
</protein>
<evidence type="ECO:0000256" key="5">
    <source>
        <dbReference type="ARBA" id="ARBA00022694"/>
    </source>
</evidence>
<feature type="region of interest" description="Disordered" evidence="6">
    <location>
        <begin position="46"/>
        <end position="135"/>
    </location>
</feature>
<dbReference type="SUPFAM" id="SSF75217">
    <property type="entry name" value="alpha/beta knot"/>
    <property type="match status" value="1"/>
</dbReference>
<dbReference type="HAMAP" id="MF_01885">
    <property type="entry name" value="tRNA_methyltr_TrmL"/>
    <property type="match status" value="1"/>
</dbReference>
<dbReference type="EMBL" id="BFEA01000049">
    <property type="protein sequence ID" value="GBG64336.1"/>
    <property type="molecule type" value="Genomic_DNA"/>
</dbReference>
<keyword evidence="3" id="KW-0808">Transferase</keyword>
<evidence type="ECO:0000259" key="7">
    <source>
        <dbReference type="Pfam" id="PF00588"/>
    </source>
</evidence>
<dbReference type="PANTHER" id="PTHR42971:SF1">
    <property type="entry name" value="TRNA (CYTIDINE(34)-2'-O)-METHYLTRANSFERASE"/>
    <property type="match status" value="1"/>
</dbReference>
<dbReference type="OrthoDB" id="5580682at2759"/>
<dbReference type="Gramene" id="GBG64336">
    <property type="protein sequence ID" value="GBG64336"/>
    <property type="gene ID" value="CBR_g41537"/>
</dbReference>
<organism evidence="8 9">
    <name type="scientific">Chara braunii</name>
    <name type="common">Braun's stonewort</name>
    <dbReference type="NCBI Taxonomy" id="69332"/>
    <lineage>
        <taxon>Eukaryota</taxon>
        <taxon>Viridiplantae</taxon>
        <taxon>Streptophyta</taxon>
        <taxon>Charophyceae</taxon>
        <taxon>Charales</taxon>
        <taxon>Characeae</taxon>
        <taxon>Chara</taxon>
    </lineage>
</organism>
<comment type="caution">
    <text evidence="8">The sequence shown here is derived from an EMBL/GenBank/DDBJ whole genome shotgun (WGS) entry which is preliminary data.</text>
</comment>
<feature type="domain" description="tRNA/rRNA methyltransferase SpoU type" evidence="7">
    <location>
        <begin position="138"/>
        <end position="287"/>
    </location>
</feature>
<dbReference type="GO" id="GO:0003723">
    <property type="term" value="F:RNA binding"/>
    <property type="evidence" value="ECO:0007669"/>
    <property type="project" value="InterPro"/>
</dbReference>
<dbReference type="InterPro" id="IPR016914">
    <property type="entry name" value="TrmL"/>
</dbReference>
<accession>A0A388K2R3</accession>
<dbReference type="STRING" id="69332.A0A388K2R3"/>
<evidence type="ECO:0000256" key="4">
    <source>
        <dbReference type="ARBA" id="ARBA00022691"/>
    </source>
</evidence>
<evidence type="ECO:0000256" key="2">
    <source>
        <dbReference type="ARBA" id="ARBA00022603"/>
    </source>
</evidence>
<dbReference type="InterPro" id="IPR001537">
    <property type="entry name" value="SpoU_MeTrfase"/>
</dbReference>
<evidence type="ECO:0000256" key="3">
    <source>
        <dbReference type="ARBA" id="ARBA00022679"/>
    </source>
</evidence>
<keyword evidence="9" id="KW-1185">Reference proteome</keyword>